<dbReference type="EMBL" id="DSVQ01000003">
    <property type="protein sequence ID" value="HGT37924.1"/>
    <property type="molecule type" value="Genomic_DNA"/>
</dbReference>
<dbReference type="GO" id="GO:0043165">
    <property type="term" value="P:Gram-negative-bacterium-type cell outer membrane assembly"/>
    <property type="evidence" value="ECO:0007669"/>
    <property type="project" value="InterPro"/>
</dbReference>
<organism evidence="1">
    <name type="scientific">Schlesneria paludicola</name>
    <dbReference type="NCBI Taxonomy" id="360056"/>
    <lineage>
        <taxon>Bacteria</taxon>
        <taxon>Pseudomonadati</taxon>
        <taxon>Planctomycetota</taxon>
        <taxon>Planctomycetia</taxon>
        <taxon>Planctomycetales</taxon>
        <taxon>Planctomycetaceae</taxon>
        <taxon>Schlesneria</taxon>
    </lineage>
</organism>
<dbReference type="Pfam" id="PF04390">
    <property type="entry name" value="LptE"/>
    <property type="match status" value="1"/>
</dbReference>
<comment type="caution">
    <text evidence="1">The sequence shown here is derived from an EMBL/GenBank/DDBJ whole genome shotgun (WGS) entry which is preliminary data.</text>
</comment>
<dbReference type="AlphaFoldDB" id="A0A7C4QM13"/>
<gene>
    <name evidence="1" type="ORF">ENS64_01445</name>
</gene>
<evidence type="ECO:0000313" key="1">
    <source>
        <dbReference type="EMBL" id="HGT37924.1"/>
    </source>
</evidence>
<dbReference type="GO" id="GO:0019867">
    <property type="term" value="C:outer membrane"/>
    <property type="evidence" value="ECO:0007669"/>
    <property type="project" value="InterPro"/>
</dbReference>
<dbReference type="PROSITE" id="PS51257">
    <property type="entry name" value="PROKAR_LIPOPROTEIN"/>
    <property type="match status" value="1"/>
</dbReference>
<reference evidence="1" key="1">
    <citation type="journal article" date="2020" name="mSystems">
        <title>Genome- and Community-Level Interaction Insights into Carbon Utilization and Element Cycling Functions of Hydrothermarchaeota in Hydrothermal Sediment.</title>
        <authorList>
            <person name="Zhou Z."/>
            <person name="Liu Y."/>
            <person name="Xu W."/>
            <person name="Pan J."/>
            <person name="Luo Z.H."/>
            <person name="Li M."/>
        </authorList>
    </citation>
    <scope>NUCLEOTIDE SEQUENCE [LARGE SCALE GENOMIC DNA]</scope>
    <source>
        <strain evidence="1">SpSt-508</strain>
    </source>
</reference>
<proteinExistence type="predicted"/>
<sequence length="178" mass="19759">MKRRSTSPWLYWLPAVVLCAGSASGCGYMLGSAYGPQIRTVEVPIFQNDTFRRGIEYQLTEAVQKEIQNRTPYRLAKGADADTRLSGRIVDLRKDVLGETNFDDPRELQVSLAIRVTWEDLRNGQILAQEVVPVGPDVLPLVGQAEFAPEVGQSLATATRDAVQRLAGQIVNMMEVPW</sequence>
<evidence type="ECO:0008006" key="2">
    <source>
        <dbReference type="Google" id="ProtNLM"/>
    </source>
</evidence>
<protein>
    <recommendedName>
        <fullName evidence="2">LptE family protein</fullName>
    </recommendedName>
</protein>
<name>A0A7C4QM13_9PLAN</name>
<accession>A0A7C4QM13</accession>
<dbReference type="InterPro" id="IPR007485">
    <property type="entry name" value="LPS_assembly_LptE"/>
</dbReference>